<protein>
    <submittedName>
        <fullName evidence="1">Uncharacterized protein</fullName>
    </submittedName>
</protein>
<dbReference type="AlphaFoldDB" id="A0A7R9AEF3"/>
<sequence>MAPSDATAHDPIFSEKRFVCGGLKPGQNREGQILLMSLVSQGKVHLLAVSQLGTCNTEAKEVLLSNRLPIIV</sequence>
<reference evidence="1" key="1">
    <citation type="submission" date="2020-11" db="EMBL/GenBank/DDBJ databases">
        <authorList>
            <person name="Tran Van P."/>
        </authorList>
    </citation>
    <scope>NUCLEOTIDE SEQUENCE</scope>
</reference>
<evidence type="ECO:0000313" key="1">
    <source>
        <dbReference type="EMBL" id="CAD7252480.1"/>
    </source>
</evidence>
<gene>
    <name evidence="1" type="ORF">DSTB1V02_LOCUS12238</name>
</gene>
<dbReference type="EMBL" id="LR904001">
    <property type="protein sequence ID" value="CAD7252480.1"/>
    <property type="molecule type" value="Genomic_DNA"/>
</dbReference>
<keyword evidence="2" id="KW-1185">Reference proteome</keyword>
<proteinExistence type="predicted"/>
<accession>A0A7R9AEF3</accession>
<dbReference type="EMBL" id="CAJPEV010004484">
    <property type="protein sequence ID" value="CAG0901856.1"/>
    <property type="molecule type" value="Genomic_DNA"/>
</dbReference>
<evidence type="ECO:0000313" key="2">
    <source>
        <dbReference type="Proteomes" id="UP000677054"/>
    </source>
</evidence>
<name>A0A7R9AEF3_9CRUS</name>
<organism evidence="1">
    <name type="scientific">Darwinula stevensoni</name>
    <dbReference type="NCBI Taxonomy" id="69355"/>
    <lineage>
        <taxon>Eukaryota</taxon>
        <taxon>Metazoa</taxon>
        <taxon>Ecdysozoa</taxon>
        <taxon>Arthropoda</taxon>
        <taxon>Crustacea</taxon>
        <taxon>Oligostraca</taxon>
        <taxon>Ostracoda</taxon>
        <taxon>Podocopa</taxon>
        <taxon>Podocopida</taxon>
        <taxon>Darwinulocopina</taxon>
        <taxon>Darwinuloidea</taxon>
        <taxon>Darwinulidae</taxon>
        <taxon>Darwinula</taxon>
    </lineage>
</organism>
<dbReference type="Proteomes" id="UP000677054">
    <property type="component" value="Unassembled WGS sequence"/>
</dbReference>